<dbReference type="GO" id="GO:0046917">
    <property type="term" value="F:triphosphoribosyl-dephospho-CoA synthase activity"/>
    <property type="evidence" value="ECO:0007669"/>
    <property type="project" value="InterPro"/>
</dbReference>
<gene>
    <name evidence="1" type="ORF">EF807_06035</name>
</gene>
<sequence length="296" mass="33987">MNEYFYAGCAQLSMLLEVSADPKPGNIDRMHDFGETRYEHFLASSVSAYQIFVRAYNSEEKIGRLIRLGVEESHKWQRGGNTHFGAFTLSIPLLRASKRIKDFVAFESEDDKLKELKGAVSDVVRGTDVEDTIEFYKIFLNEKIRVEEADRYDIKDRASLQKLKEENKSLYELMELSPKDNLVAREWVEGYPITFEVAKNLMDRSKRDDFDINGRIVYEDVSLLSKHVDGLIVAKFGMEEALRVKKSANEIIKDYTIEKVRKFDSELVKKGINPGCIADIIVSSLYVFLAYGGYKI</sequence>
<dbReference type="AlphaFoldDB" id="A0A520KVU7"/>
<dbReference type="EMBL" id="RXIL01000108">
    <property type="protein sequence ID" value="RZN68403.1"/>
    <property type="molecule type" value="Genomic_DNA"/>
</dbReference>
<evidence type="ECO:0000313" key="2">
    <source>
        <dbReference type="Proteomes" id="UP000320766"/>
    </source>
</evidence>
<dbReference type="GO" id="GO:0005524">
    <property type="term" value="F:ATP binding"/>
    <property type="evidence" value="ECO:0007669"/>
    <property type="project" value="InterPro"/>
</dbReference>
<name>A0A520KVU7_9EURY</name>
<accession>A0A520KVU7</accession>
<proteinExistence type="predicted"/>
<dbReference type="Gene3D" id="1.10.4200.10">
    <property type="entry name" value="Triphosphoribosyl-dephospho-CoA protein"/>
    <property type="match status" value="1"/>
</dbReference>
<dbReference type="Proteomes" id="UP000320766">
    <property type="component" value="Unassembled WGS sequence"/>
</dbReference>
<reference evidence="1 2" key="1">
    <citation type="journal article" date="2019" name="Nat. Microbiol.">
        <title>Wide diversity of methane and short-chain alkane metabolisms in uncultured archaea.</title>
        <authorList>
            <person name="Borrel G."/>
            <person name="Adam P.S."/>
            <person name="McKay L.J."/>
            <person name="Chen L.X."/>
            <person name="Sierra-Garcia I.N."/>
            <person name="Sieber C.M."/>
            <person name="Letourneur Q."/>
            <person name="Ghozlane A."/>
            <person name="Andersen G.L."/>
            <person name="Li W.J."/>
            <person name="Hallam S.J."/>
            <person name="Muyzer G."/>
            <person name="de Oliveira V.M."/>
            <person name="Inskeep W.P."/>
            <person name="Banfield J.F."/>
            <person name="Gribaldo S."/>
        </authorList>
    </citation>
    <scope>NUCLEOTIDE SEQUENCE [LARGE SCALE GENOMIC DNA]</scope>
    <source>
        <strain evidence="1">NM1b</strain>
    </source>
</reference>
<protein>
    <submittedName>
        <fullName evidence="1">Fumarate hydratase</fullName>
    </submittedName>
</protein>
<dbReference type="PANTHER" id="PTHR42280:SF1">
    <property type="entry name" value="CITG FAMILY PROTEIN"/>
    <property type="match status" value="1"/>
</dbReference>
<comment type="caution">
    <text evidence="1">The sequence shown here is derived from an EMBL/GenBank/DDBJ whole genome shotgun (WGS) entry which is preliminary data.</text>
</comment>
<evidence type="ECO:0000313" key="1">
    <source>
        <dbReference type="EMBL" id="RZN68403.1"/>
    </source>
</evidence>
<dbReference type="PANTHER" id="PTHR42280">
    <property type="entry name" value="CITG FAMILY PROTEIN"/>
    <property type="match status" value="1"/>
</dbReference>
<dbReference type="Pfam" id="PF01874">
    <property type="entry name" value="CitG"/>
    <property type="match status" value="1"/>
</dbReference>
<dbReference type="InterPro" id="IPR002736">
    <property type="entry name" value="CitG"/>
</dbReference>
<organism evidence="1 2">
    <name type="scientific">Candidatus Methanolliviera hydrocarbonicum</name>
    <dbReference type="NCBI Taxonomy" id="2491085"/>
    <lineage>
        <taxon>Archaea</taxon>
        <taxon>Methanobacteriati</taxon>
        <taxon>Methanobacteriota</taxon>
        <taxon>Candidatus Methanoliparia</taxon>
        <taxon>Candidatus Methanoliparales</taxon>
        <taxon>Candidatus Methanollivieraceae</taxon>
        <taxon>Candidatus Methanolliviera</taxon>
    </lineage>
</organism>